<dbReference type="GO" id="GO:0016990">
    <property type="term" value="F:arginine deiminase activity"/>
    <property type="evidence" value="ECO:0007669"/>
    <property type="project" value="InterPro"/>
</dbReference>
<dbReference type="Gene3D" id="3.75.10.10">
    <property type="entry name" value="L-arginine/glycine Amidinotransferase, Chain A"/>
    <property type="match status" value="1"/>
</dbReference>
<dbReference type="STRING" id="649764.HMPREF0762_01438"/>
<dbReference type="PANTHER" id="PTHR47271">
    <property type="entry name" value="ARGININE DEIMINASE"/>
    <property type="match status" value="1"/>
</dbReference>
<dbReference type="SUPFAM" id="SSF55909">
    <property type="entry name" value="Pentein"/>
    <property type="match status" value="1"/>
</dbReference>
<dbReference type="AlphaFoldDB" id="D0WHW6"/>
<accession>D0WHW6</accession>
<dbReference type="eggNOG" id="COG2235">
    <property type="taxonomic scope" value="Bacteria"/>
</dbReference>
<dbReference type="PRINTS" id="PR01466">
    <property type="entry name" value="ARGDEIMINASE"/>
</dbReference>
<dbReference type="GO" id="GO:0019546">
    <property type="term" value="P:L-arginine deiminase pathway"/>
    <property type="evidence" value="ECO:0007669"/>
    <property type="project" value="TreeGrafter"/>
</dbReference>
<keyword evidence="2" id="KW-0378">Hydrolase</keyword>
<organism evidence="4 5">
    <name type="scientific">Slackia exigua (strain ATCC 700122 / DSM 15923 / CIP 105133 / JCM 11022 / KCTC 5966 / S-7)</name>
    <dbReference type="NCBI Taxonomy" id="649764"/>
    <lineage>
        <taxon>Bacteria</taxon>
        <taxon>Bacillati</taxon>
        <taxon>Actinomycetota</taxon>
        <taxon>Coriobacteriia</taxon>
        <taxon>Eggerthellales</taxon>
        <taxon>Eggerthellaceae</taxon>
        <taxon>Slackia</taxon>
    </lineage>
</organism>
<dbReference type="GO" id="GO:0016740">
    <property type="term" value="F:transferase activity"/>
    <property type="evidence" value="ECO:0007669"/>
    <property type="project" value="UniProtKB-KW"/>
</dbReference>
<dbReference type="Proteomes" id="UP000006001">
    <property type="component" value="Unassembled WGS sequence"/>
</dbReference>
<sequence>MGAIKVYSEVGTVEKILVSRPTRYFDAVRPESREFQLVDDVVWGEQAARDHDAFAAHLRSVGAEVVYLEDLFEQSLGDEADRRRFLDEYMTEDRIYDDAKREQIANYLLPMNAHDFATTLMAGIEKTDVASVEKPWSLADVLPDDTPDDPYAMHTSCNFIMCRDPGCSVGSNFTLNRFVQRTRNLETVVWKHVFENVEEFAGDARLLHTNDPHGETIEGGDICILSPEVIAVGHSCRTLPQAIERFAKAVLSSGDTFKKVVVFEIPKGRAWMHLDTVFTQVDIDKFTYFPGIMGGLQLFELTLDAHGGLKAEFTQEKLGKCLKRLLHLPAVNLIPCAGGDPYWAAYEQWSDGSNTLAIAPGVVVTYDRNHRTNAVLAEHGVKVLTVPSGELCRARGGPRCMSMPLRRADV</sequence>
<evidence type="ECO:0000256" key="2">
    <source>
        <dbReference type="ARBA" id="ARBA00022801"/>
    </source>
</evidence>
<dbReference type="PANTHER" id="PTHR47271:SF2">
    <property type="entry name" value="ARGININE DEIMINASE"/>
    <property type="match status" value="1"/>
</dbReference>
<dbReference type="Pfam" id="PF02274">
    <property type="entry name" value="ADI"/>
    <property type="match status" value="1"/>
</dbReference>
<evidence type="ECO:0000313" key="4">
    <source>
        <dbReference type="EMBL" id="EEZ60913.1"/>
    </source>
</evidence>
<protein>
    <submittedName>
        <fullName evidence="4">Amidinotransferase</fullName>
    </submittedName>
</protein>
<dbReference type="InterPro" id="IPR003876">
    <property type="entry name" value="Arg_deiminase"/>
</dbReference>
<dbReference type="HOGENOM" id="CLU_052662_0_1_11"/>
<gene>
    <name evidence="4" type="ORF">HMPREF0762_01438</name>
</gene>
<dbReference type="RefSeq" id="WP_006362697.1">
    <property type="nucleotide sequence ID" value="NZ_GG700631.1"/>
</dbReference>
<comment type="caution">
    <text evidence="4">The sequence shown here is derived from an EMBL/GenBank/DDBJ whole genome shotgun (WGS) entry which is preliminary data.</text>
</comment>
<dbReference type="OrthoDB" id="9807502at2"/>
<dbReference type="PIRSF" id="PIRSF006356">
    <property type="entry name" value="Arg_deiminase"/>
    <property type="match status" value="1"/>
</dbReference>
<dbReference type="Gene3D" id="1.10.3930.10">
    <property type="entry name" value="Arginine deiminase"/>
    <property type="match status" value="1"/>
</dbReference>
<name>D0WHW6_SLAES</name>
<reference evidence="4" key="1">
    <citation type="submission" date="2009-10" db="EMBL/GenBank/DDBJ databases">
        <authorList>
            <person name="Weinstock G."/>
            <person name="Sodergren E."/>
            <person name="Clifton S."/>
            <person name="Fulton L."/>
            <person name="Fulton B."/>
            <person name="Courtney L."/>
            <person name="Fronick C."/>
            <person name="Harrison M."/>
            <person name="Strong C."/>
            <person name="Farmer C."/>
            <person name="Delahaunty K."/>
            <person name="Markovic C."/>
            <person name="Hall O."/>
            <person name="Minx P."/>
            <person name="Tomlinson C."/>
            <person name="Mitreva M."/>
            <person name="Nelson J."/>
            <person name="Hou S."/>
            <person name="Wollam A."/>
            <person name="Pepin K.H."/>
            <person name="Johnson M."/>
            <person name="Bhonagiri V."/>
            <person name="Nash W.E."/>
            <person name="Warren W."/>
            <person name="Chinwalla A."/>
            <person name="Mardis E.R."/>
            <person name="Wilson R.K."/>
        </authorList>
    </citation>
    <scope>NUCLEOTIDE SEQUENCE [LARGE SCALE GENOMIC DNA]</scope>
    <source>
        <strain evidence="4">ATCC 700122</strain>
    </source>
</reference>
<evidence type="ECO:0000313" key="5">
    <source>
        <dbReference type="Proteomes" id="UP000006001"/>
    </source>
</evidence>
<evidence type="ECO:0000256" key="3">
    <source>
        <dbReference type="PIRSR" id="PIRSR006356-1"/>
    </source>
</evidence>
<proteinExistence type="inferred from homology"/>
<feature type="active site" description="Amidino-cysteine intermediate" evidence="3">
    <location>
        <position position="400"/>
    </location>
</feature>
<comment type="similarity">
    <text evidence="1">Belongs to the arginine deiminase family.</text>
</comment>
<keyword evidence="5" id="KW-1185">Reference proteome</keyword>
<evidence type="ECO:0000256" key="1">
    <source>
        <dbReference type="ARBA" id="ARBA00010206"/>
    </source>
</evidence>
<dbReference type="EMBL" id="ACUX02000014">
    <property type="protein sequence ID" value="EEZ60913.1"/>
    <property type="molecule type" value="Genomic_DNA"/>
</dbReference>
<dbReference type="GeneID" id="85008416"/>